<dbReference type="OrthoDB" id="9805913at2"/>
<evidence type="ECO:0000256" key="3">
    <source>
        <dbReference type="ARBA" id="ARBA00022777"/>
    </source>
</evidence>
<dbReference type="InterPro" id="IPR017508">
    <property type="entry name" value="HipA_N1"/>
</dbReference>
<keyword evidence="2" id="KW-0808">Transferase</keyword>
<dbReference type="InterPro" id="IPR012893">
    <property type="entry name" value="HipA-like_C"/>
</dbReference>
<keyword evidence="7" id="KW-1185">Reference proteome</keyword>
<dbReference type="GO" id="GO:0005829">
    <property type="term" value="C:cytosol"/>
    <property type="evidence" value="ECO:0007669"/>
    <property type="project" value="TreeGrafter"/>
</dbReference>
<dbReference type="EMBL" id="ABCK01000010">
    <property type="protein sequence ID" value="EDM27270.1"/>
    <property type="molecule type" value="Genomic_DNA"/>
</dbReference>
<comment type="similarity">
    <text evidence="1">Belongs to the HipA Ser/Thr kinase family.</text>
</comment>
<feature type="domain" description="HipA-like C-terminal" evidence="4">
    <location>
        <begin position="178"/>
        <end position="358"/>
    </location>
</feature>
<protein>
    <recommendedName>
        <fullName evidence="8">HipA-like C-terminal domain-containing protein</fullName>
    </recommendedName>
</protein>
<dbReference type="Pfam" id="PF13657">
    <property type="entry name" value="Couple_hipA"/>
    <property type="match status" value="1"/>
</dbReference>
<dbReference type="InterPro" id="IPR052028">
    <property type="entry name" value="HipA_Ser/Thr_kinase"/>
</dbReference>
<dbReference type="STRING" id="313628.LNTAR_21190"/>
<dbReference type="Gene3D" id="1.10.1070.20">
    <property type="match status" value="1"/>
</dbReference>
<accession>A6DLX2</accession>
<reference evidence="6 7" key="1">
    <citation type="journal article" date="2010" name="J. Bacteriol.">
        <title>Genome sequence of Lentisphaera araneosa HTCC2155T, the type species of the order Lentisphaerales in the phylum Lentisphaerae.</title>
        <authorList>
            <person name="Thrash J.C."/>
            <person name="Cho J.C."/>
            <person name="Vergin K.L."/>
            <person name="Morris R.M."/>
            <person name="Giovannoni S.J."/>
        </authorList>
    </citation>
    <scope>NUCLEOTIDE SEQUENCE [LARGE SCALE GENOMIC DNA]</scope>
    <source>
        <strain evidence="6 7">HTCC2155</strain>
    </source>
</reference>
<comment type="caution">
    <text evidence="6">The sequence shown here is derived from an EMBL/GenBank/DDBJ whole genome shotgun (WGS) entry which is preliminary data.</text>
</comment>
<dbReference type="Proteomes" id="UP000004947">
    <property type="component" value="Unassembled WGS sequence"/>
</dbReference>
<evidence type="ECO:0000256" key="2">
    <source>
        <dbReference type="ARBA" id="ARBA00022679"/>
    </source>
</evidence>
<sequence length="440" mass="50567">MNKIDRVDVYYDGKKAGYLERNQASFSFRYASDYLQDQYALPISCTLPLRNEEFLSEHLHSFFRGLEPQGWYKKTLLNLDRIDPKDTFTLLAVNGLDLPGAVELKTVEKMTPLLRNDYSVKNKISHGEGMCLICLETCDSDYHLKCLKKFFGSTQEPVVPLSRSDFDLRVYADVRRASMSGMQVKIGVVLEEGMLKPQAVGSQFILKPAIADLKQSAIYEHLSMKISEKLLKGKLAECALIKLQDGNLAYLTKRFDRGNKKHHFEDLSQILNLDQFDGTYEEVCTAIQKHSNTFSVVEFLHALLIQFYIGNDDFHLKNIALIDIQKNSTYKRLSPLYDCINTESLLRNMPGHSYEMAIDFFRDYESEIYLRDGHSSYQTFAYLYELAGVSTKLLDSHLSKLNKGHHVILEMIEKSLLSNDDKKDFQGVLIDRLNKLNKKK</sequence>
<evidence type="ECO:0000256" key="1">
    <source>
        <dbReference type="ARBA" id="ARBA00010164"/>
    </source>
</evidence>
<proteinExistence type="inferred from homology"/>
<dbReference type="PANTHER" id="PTHR37419:SF1">
    <property type="entry name" value="SERINE_THREONINE-PROTEIN KINASE TOXIN HIPA"/>
    <property type="match status" value="1"/>
</dbReference>
<organism evidence="6 7">
    <name type="scientific">Lentisphaera araneosa HTCC2155</name>
    <dbReference type="NCBI Taxonomy" id="313628"/>
    <lineage>
        <taxon>Bacteria</taxon>
        <taxon>Pseudomonadati</taxon>
        <taxon>Lentisphaerota</taxon>
        <taxon>Lentisphaeria</taxon>
        <taxon>Lentisphaerales</taxon>
        <taxon>Lentisphaeraceae</taxon>
        <taxon>Lentisphaera</taxon>
    </lineage>
</organism>
<dbReference type="PANTHER" id="PTHR37419">
    <property type="entry name" value="SERINE/THREONINE-PROTEIN KINASE TOXIN HIPA"/>
    <property type="match status" value="1"/>
</dbReference>
<evidence type="ECO:0000313" key="7">
    <source>
        <dbReference type="Proteomes" id="UP000004947"/>
    </source>
</evidence>
<dbReference type="RefSeq" id="WP_007278880.1">
    <property type="nucleotide sequence ID" value="NZ_ABCK01000010.1"/>
</dbReference>
<evidence type="ECO:0000259" key="5">
    <source>
        <dbReference type="Pfam" id="PF13657"/>
    </source>
</evidence>
<evidence type="ECO:0000259" key="4">
    <source>
        <dbReference type="Pfam" id="PF07804"/>
    </source>
</evidence>
<keyword evidence="3" id="KW-0418">Kinase</keyword>
<gene>
    <name evidence="6" type="ORF">LNTAR_21190</name>
</gene>
<dbReference type="AlphaFoldDB" id="A6DLX2"/>
<feature type="domain" description="HipA N-terminal subdomain 1" evidence="5">
    <location>
        <begin position="8"/>
        <end position="104"/>
    </location>
</feature>
<evidence type="ECO:0008006" key="8">
    <source>
        <dbReference type="Google" id="ProtNLM"/>
    </source>
</evidence>
<evidence type="ECO:0000313" key="6">
    <source>
        <dbReference type="EMBL" id="EDM27270.1"/>
    </source>
</evidence>
<name>A6DLX2_9BACT</name>
<dbReference type="NCBIfam" id="TIGR03071">
    <property type="entry name" value="couple_hipA"/>
    <property type="match status" value="1"/>
</dbReference>
<dbReference type="eggNOG" id="COG3550">
    <property type="taxonomic scope" value="Bacteria"/>
</dbReference>
<dbReference type="Pfam" id="PF07804">
    <property type="entry name" value="HipA_C"/>
    <property type="match status" value="1"/>
</dbReference>
<dbReference type="GO" id="GO:0004674">
    <property type="term" value="F:protein serine/threonine kinase activity"/>
    <property type="evidence" value="ECO:0007669"/>
    <property type="project" value="TreeGrafter"/>
</dbReference>